<dbReference type="InterPro" id="IPR059177">
    <property type="entry name" value="GH29D-like_dom"/>
</dbReference>
<feature type="domain" description="GH29D-like beta-sandwich" evidence="1">
    <location>
        <begin position="35"/>
        <end position="98"/>
    </location>
</feature>
<sequence>MIKNLLTLFLLLIFGAGFCQDHLQLAPPLLTYPSAFFTGSTQVQLRFRQPGAEIRYTLDGKEPTRHDLLYSDPITIITNCTLKARSFAKAFDASETVTASFFKDGKKIRGIEFSKPNPAYTNSGKDVLHDNLGGMPDFHNQNWLGFNVDTVDVWVHLQKKETIQSVLLNFLVDQQSWIFLPEKILLYGYDDLRRTYLKMGEETYESDQFAPRACSAQTIKLAKQFATSLIHLRLCTMKKMPDWHVSKGEHAHLFMDELKVY</sequence>
<keyword evidence="3" id="KW-1185">Reference proteome</keyword>
<organism evidence="2 3">
    <name type="scientific">Pedobacter insulae</name>
    <dbReference type="NCBI Taxonomy" id="414048"/>
    <lineage>
        <taxon>Bacteria</taxon>
        <taxon>Pseudomonadati</taxon>
        <taxon>Bacteroidota</taxon>
        <taxon>Sphingobacteriia</taxon>
        <taxon>Sphingobacteriales</taxon>
        <taxon>Sphingobacteriaceae</taxon>
        <taxon>Pedobacter</taxon>
    </lineage>
</organism>
<evidence type="ECO:0000313" key="2">
    <source>
        <dbReference type="EMBL" id="SFH25633.1"/>
    </source>
</evidence>
<dbReference type="RefSeq" id="WP_090994814.1">
    <property type="nucleotide sequence ID" value="NZ_FOPP01000007.1"/>
</dbReference>
<proteinExistence type="predicted"/>
<dbReference type="Proteomes" id="UP000199666">
    <property type="component" value="Unassembled WGS sequence"/>
</dbReference>
<dbReference type="Pfam" id="PF13290">
    <property type="entry name" value="CHB_HEX_C_1"/>
    <property type="match status" value="1"/>
</dbReference>
<accession>A0A1I2YIW7</accession>
<dbReference type="OrthoDB" id="1099022at2"/>
<reference evidence="2 3" key="1">
    <citation type="submission" date="2016-10" db="EMBL/GenBank/DDBJ databases">
        <authorList>
            <person name="de Groot N.N."/>
        </authorList>
    </citation>
    <scope>NUCLEOTIDE SEQUENCE [LARGE SCALE GENOMIC DNA]</scope>
    <source>
        <strain evidence="2 3">DSM 18684</strain>
    </source>
</reference>
<gene>
    <name evidence="2" type="ORF">SAMN04489864_107133</name>
</gene>
<protein>
    <submittedName>
        <fullName evidence="2">Chitobiase/beta-hexosaminidase C-terminal domain-containing protein</fullName>
    </submittedName>
</protein>
<name>A0A1I2YIW7_9SPHI</name>
<dbReference type="EMBL" id="FOPP01000007">
    <property type="protein sequence ID" value="SFH25633.1"/>
    <property type="molecule type" value="Genomic_DNA"/>
</dbReference>
<evidence type="ECO:0000259" key="1">
    <source>
        <dbReference type="Pfam" id="PF13290"/>
    </source>
</evidence>
<evidence type="ECO:0000313" key="3">
    <source>
        <dbReference type="Proteomes" id="UP000199666"/>
    </source>
</evidence>
<dbReference type="AlphaFoldDB" id="A0A1I2YIW7"/>
<dbReference type="STRING" id="414048.SAMN04489864_107133"/>